<dbReference type="RefSeq" id="WP_095724303.1">
    <property type="nucleotide sequence ID" value="NZ_NTFS01000414.1"/>
</dbReference>
<comment type="caution">
    <text evidence="8">The sequence shown here is derived from an EMBL/GenBank/DDBJ whole genome shotgun (WGS) entry which is preliminary data.</text>
</comment>
<evidence type="ECO:0000256" key="6">
    <source>
        <dbReference type="ARBA" id="ARBA00023136"/>
    </source>
</evidence>
<dbReference type="Proteomes" id="UP000218238">
    <property type="component" value="Unassembled WGS sequence"/>
</dbReference>
<evidence type="ECO:0000256" key="3">
    <source>
        <dbReference type="ARBA" id="ARBA00022475"/>
    </source>
</evidence>
<dbReference type="AlphaFoldDB" id="A0A2A2TCG6"/>
<gene>
    <name evidence="8" type="ORF">CK510_25305</name>
</gene>
<dbReference type="PANTHER" id="PTHR23513">
    <property type="entry name" value="INTEGRAL MEMBRANE EFFLUX PROTEIN-RELATED"/>
    <property type="match status" value="1"/>
</dbReference>
<reference evidence="8 9" key="1">
    <citation type="submission" date="2017-08" db="EMBL/GenBank/DDBJ databases">
        <title>Draft genome sequence of filamentous cyanobacterium Calothrix elsteri CCALA 953.</title>
        <authorList>
            <person name="Gagunashvili A.N."/>
            <person name="Elster J."/>
            <person name="Andresson O.S."/>
        </authorList>
    </citation>
    <scope>NUCLEOTIDE SEQUENCE [LARGE SCALE GENOMIC DNA]</scope>
    <source>
        <strain evidence="8 9">CCALA 953</strain>
    </source>
</reference>
<dbReference type="Pfam" id="PF05977">
    <property type="entry name" value="MFS_3"/>
    <property type="match status" value="1"/>
</dbReference>
<dbReference type="InterPro" id="IPR010290">
    <property type="entry name" value="TM_effector"/>
</dbReference>
<comment type="subcellular location">
    <subcellularLocation>
        <location evidence="1">Cell membrane</location>
        <topology evidence="1">Multi-pass membrane protein</topology>
    </subcellularLocation>
</comment>
<keyword evidence="3" id="KW-1003">Cell membrane</keyword>
<protein>
    <recommendedName>
        <fullName evidence="10">MFS transporter</fullName>
    </recommendedName>
</protein>
<evidence type="ECO:0008006" key="10">
    <source>
        <dbReference type="Google" id="ProtNLM"/>
    </source>
</evidence>
<organism evidence="8 9">
    <name type="scientific">Brunnivagina elsteri CCALA 953</name>
    <dbReference type="NCBI Taxonomy" id="987040"/>
    <lineage>
        <taxon>Bacteria</taxon>
        <taxon>Bacillati</taxon>
        <taxon>Cyanobacteriota</taxon>
        <taxon>Cyanophyceae</taxon>
        <taxon>Nostocales</taxon>
        <taxon>Calotrichaceae</taxon>
        <taxon>Brunnivagina</taxon>
    </lineage>
</organism>
<sequence length="87" mass="9488">MTASTASTPTSMWSPLRQPVFRSLWIASAISSVGTWMHDVGAAWLMRTLAPNSPILVALMQVAAILILKRFCAISALPRFVNNCKTL</sequence>
<dbReference type="PANTHER" id="PTHR23513:SF11">
    <property type="entry name" value="STAPHYLOFERRIN A TRANSPORTER"/>
    <property type="match status" value="1"/>
</dbReference>
<evidence type="ECO:0000313" key="8">
    <source>
        <dbReference type="EMBL" id="PAX51338.1"/>
    </source>
</evidence>
<evidence type="ECO:0000256" key="5">
    <source>
        <dbReference type="ARBA" id="ARBA00022989"/>
    </source>
</evidence>
<name>A0A2A2TCG6_9CYAN</name>
<proteinExistence type="predicted"/>
<keyword evidence="6 7" id="KW-0472">Membrane</keyword>
<dbReference type="EMBL" id="NTFS01000414">
    <property type="protein sequence ID" value="PAX51338.1"/>
    <property type="molecule type" value="Genomic_DNA"/>
</dbReference>
<evidence type="ECO:0000256" key="2">
    <source>
        <dbReference type="ARBA" id="ARBA00022448"/>
    </source>
</evidence>
<keyword evidence="9" id="KW-1185">Reference proteome</keyword>
<evidence type="ECO:0000256" key="7">
    <source>
        <dbReference type="SAM" id="Phobius"/>
    </source>
</evidence>
<dbReference type="GO" id="GO:0005886">
    <property type="term" value="C:plasma membrane"/>
    <property type="evidence" value="ECO:0007669"/>
    <property type="project" value="UniProtKB-SubCell"/>
</dbReference>
<accession>A0A2A2TCG6</accession>
<feature type="transmembrane region" description="Helical" evidence="7">
    <location>
        <begin position="20"/>
        <end position="37"/>
    </location>
</feature>
<evidence type="ECO:0000256" key="1">
    <source>
        <dbReference type="ARBA" id="ARBA00004651"/>
    </source>
</evidence>
<feature type="transmembrane region" description="Helical" evidence="7">
    <location>
        <begin position="49"/>
        <end position="68"/>
    </location>
</feature>
<evidence type="ECO:0000313" key="9">
    <source>
        <dbReference type="Proteomes" id="UP000218238"/>
    </source>
</evidence>
<keyword evidence="5 7" id="KW-1133">Transmembrane helix</keyword>
<evidence type="ECO:0000256" key="4">
    <source>
        <dbReference type="ARBA" id="ARBA00022692"/>
    </source>
</evidence>
<keyword evidence="2" id="KW-0813">Transport</keyword>
<keyword evidence="4 7" id="KW-0812">Transmembrane</keyword>